<proteinExistence type="inferred from homology"/>
<evidence type="ECO:0000313" key="4">
    <source>
        <dbReference type="EMBL" id="GAA3548031.1"/>
    </source>
</evidence>
<evidence type="ECO:0000256" key="3">
    <source>
        <dbReference type="SAM" id="Coils"/>
    </source>
</evidence>
<feature type="chain" id="PRO_5045003293" evidence="2">
    <location>
        <begin position="25"/>
        <end position="458"/>
    </location>
</feature>
<gene>
    <name evidence="4" type="ORF">GCM10022394_30230</name>
</gene>
<evidence type="ECO:0000256" key="2">
    <source>
        <dbReference type="RuleBase" id="RU362097"/>
    </source>
</evidence>
<name>A0ABP6WBF3_9GAMM</name>
<dbReference type="PANTHER" id="PTHR30203:SF33">
    <property type="entry name" value="BLR4455 PROTEIN"/>
    <property type="match status" value="1"/>
</dbReference>
<dbReference type="Pfam" id="PF02321">
    <property type="entry name" value="OEP"/>
    <property type="match status" value="2"/>
</dbReference>
<keyword evidence="2" id="KW-0732">Signal</keyword>
<dbReference type="Proteomes" id="UP001500795">
    <property type="component" value="Unassembled WGS sequence"/>
</dbReference>
<keyword evidence="3" id="KW-0175">Coiled coil</keyword>
<accession>A0ABP6WBF3</accession>
<dbReference type="SUPFAM" id="SSF56954">
    <property type="entry name" value="Outer membrane efflux proteins (OEP)"/>
    <property type="match status" value="1"/>
</dbReference>
<keyword evidence="2" id="KW-0564">Palmitate</keyword>
<dbReference type="RefSeq" id="WP_344959575.1">
    <property type="nucleotide sequence ID" value="NZ_BAABCX010000005.1"/>
</dbReference>
<protein>
    <submittedName>
        <fullName evidence="4">Efflux transporter outer membrane subunit</fullName>
    </submittedName>
</protein>
<keyword evidence="2" id="KW-1134">Transmembrane beta strand</keyword>
<dbReference type="InterPro" id="IPR010131">
    <property type="entry name" value="MdtP/NodT-like"/>
</dbReference>
<feature type="coiled-coil region" evidence="3">
    <location>
        <begin position="174"/>
        <end position="201"/>
    </location>
</feature>
<comment type="caution">
    <text evidence="4">The sequence shown here is derived from an EMBL/GenBank/DDBJ whole genome shotgun (WGS) entry which is preliminary data.</text>
</comment>
<dbReference type="PROSITE" id="PS51257">
    <property type="entry name" value="PROKAR_LIPOPROTEIN"/>
    <property type="match status" value="1"/>
</dbReference>
<comment type="similarity">
    <text evidence="1 2">Belongs to the outer membrane factor (OMF) (TC 1.B.17) family.</text>
</comment>
<dbReference type="Gene3D" id="1.20.1600.10">
    <property type="entry name" value="Outer membrane efflux proteins (OEP)"/>
    <property type="match status" value="1"/>
</dbReference>
<keyword evidence="2" id="KW-0449">Lipoprotein</keyword>
<dbReference type="NCBIfam" id="TIGR01845">
    <property type="entry name" value="outer_NodT"/>
    <property type="match status" value="1"/>
</dbReference>
<dbReference type="EMBL" id="BAABCX010000005">
    <property type="protein sequence ID" value="GAA3548031.1"/>
    <property type="molecule type" value="Genomic_DNA"/>
</dbReference>
<comment type="subcellular location">
    <subcellularLocation>
        <location evidence="2">Cell outer membrane</location>
        <topology evidence="2">Lipid-anchor</topology>
    </subcellularLocation>
</comment>
<organism evidence="4 5">
    <name type="scientific">Zobellella aerophila</name>
    <dbReference type="NCBI Taxonomy" id="870480"/>
    <lineage>
        <taxon>Bacteria</taxon>
        <taxon>Pseudomonadati</taxon>
        <taxon>Pseudomonadota</taxon>
        <taxon>Gammaproteobacteria</taxon>
        <taxon>Aeromonadales</taxon>
        <taxon>Aeromonadaceae</taxon>
        <taxon>Zobellella</taxon>
    </lineage>
</organism>
<dbReference type="InterPro" id="IPR003423">
    <property type="entry name" value="OMP_efflux"/>
</dbReference>
<keyword evidence="2" id="KW-0472">Membrane</keyword>
<keyword evidence="2" id="KW-0812">Transmembrane</keyword>
<evidence type="ECO:0000256" key="1">
    <source>
        <dbReference type="ARBA" id="ARBA00007613"/>
    </source>
</evidence>
<keyword evidence="5" id="KW-1185">Reference proteome</keyword>
<reference evidence="5" key="1">
    <citation type="journal article" date="2019" name="Int. J. Syst. Evol. Microbiol.">
        <title>The Global Catalogue of Microorganisms (GCM) 10K type strain sequencing project: providing services to taxonomists for standard genome sequencing and annotation.</title>
        <authorList>
            <consortium name="The Broad Institute Genomics Platform"/>
            <consortium name="The Broad Institute Genome Sequencing Center for Infectious Disease"/>
            <person name="Wu L."/>
            <person name="Ma J."/>
        </authorList>
    </citation>
    <scope>NUCLEOTIDE SEQUENCE [LARGE SCALE GENOMIC DNA]</scope>
    <source>
        <strain evidence="5">JCM 17110</strain>
    </source>
</reference>
<feature type="signal peptide" evidence="2">
    <location>
        <begin position="1"/>
        <end position="24"/>
    </location>
</feature>
<dbReference type="PANTHER" id="PTHR30203">
    <property type="entry name" value="OUTER MEMBRANE CATION EFFLUX PROTEIN"/>
    <property type="match status" value="1"/>
</dbReference>
<sequence length="458" mass="48775">MIYPRRRLTLLLSLALVGCAQSPAIDRPQLPLAGQWNQSAAATTGLDTRWWRGFDSPVLERLIDEGLSQGPDMLIAVERVRQAEARLQSAGASLFPTLNLNGGSGRAWSENAAGNSGTSNNTSASLGISYELDLWGRLRAGRDAAEAGLAVSRFDMESARLTLATGIAGAWFQLLTLNQRLAIAEQNLALANTNLAIVQAKYRYGAAALADVQRQRTAVLTQQASLPPLAEQGNQTRTALAILLGRTPQGVSLAEESLQQLAIPVVDAGLPAGLLSRRPDLASAEAGLAAADADVAAAKAALLPGIQLTGAGGLASSALLSLADPSRSLNLAAALSQTLFDGGQRQSQVRLTESRRRELVEGYRKAILSALKEVEDALGNVALHAVQEQNQRQIVAYARETLRLTELRYREGADELLSLIDAQRTLFAAEDQLAVIRQSRLNASLDLFKSLGGGWRLP</sequence>
<dbReference type="Gene3D" id="2.20.200.10">
    <property type="entry name" value="Outer membrane efflux proteins (OEP)"/>
    <property type="match status" value="1"/>
</dbReference>
<evidence type="ECO:0000313" key="5">
    <source>
        <dbReference type="Proteomes" id="UP001500795"/>
    </source>
</evidence>